<keyword evidence="2" id="KW-1185">Reference proteome</keyword>
<name>A0ACC2XC30_9TREE</name>
<evidence type="ECO:0000313" key="2">
    <source>
        <dbReference type="Proteomes" id="UP001234202"/>
    </source>
</evidence>
<gene>
    <name evidence="1" type="ORF">QFC24_005256</name>
</gene>
<organism evidence="1 2">
    <name type="scientific">Naganishia onofrii</name>
    <dbReference type="NCBI Taxonomy" id="1851511"/>
    <lineage>
        <taxon>Eukaryota</taxon>
        <taxon>Fungi</taxon>
        <taxon>Dikarya</taxon>
        <taxon>Basidiomycota</taxon>
        <taxon>Agaricomycotina</taxon>
        <taxon>Tremellomycetes</taxon>
        <taxon>Filobasidiales</taxon>
        <taxon>Filobasidiaceae</taxon>
        <taxon>Naganishia</taxon>
    </lineage>
</organism>
<dbReference type="EMBL" id="JASBWV010000021">
    <property type="protein sequence ID" value="KAJ9120302.1"/>
    <property type="molecule type" value="Genomic_DNA"/>
</dbReference>
<evidence type="ECO:0000313" key="1">
    <source>
        <dbReference type="EMBL" id="KAJ9120302.1"/>
    </source>
</evidence>
<proteinExistence type="predicted"/>
<protein>
    <submittedName>
        <fullName evidence="1">Uncharacterized protein</fullName>
    </submittedName>
</protein>
<sequence>MTIRTDPISTAPASASQHLLSILPRSSSACISISGKTMRDDIIWRGRKRSRSASSEGSSASSSPERTSSHWNAVFGGRKAEESGRNGLSNGGLEGSKSAHSRFGGQDLRFSSSAAALDLRSSDISDQQATGCSTGYSAFDLIRNTGVALDVTGFANHPSAPPSPPATLHLTPALSFASVAPNSNIAKVPSTTSRPSRTVKRQRLVKRPSSQDVHYVQEQPFVHLENRQESRSWEAGESPVDLWNLARSVEMTARVADAEAGRASGHSEFAGNKGLDGPLAPNDNLGSKSPQNGQNVHCAESPDVGGADSLLNDQYLSSNAFLHNLHLQRRARNRPPAKQELDTYDLDCSFDTTILPPSPSISSSSAISQHSTENPNTAALRLPPSEVYDIAHLSSLSGTLFDYNHQDTHHRNIRYPLGSPARAFRALSPASSTDEGSAVDRARKKGSADASQGYDTSVYEDMNRLLGSLVIQRHGRRR</sequence>
<dbReference type="Proteomes" id="UP001234202">
    <property type="component" value="Unassembled WGS sequence"/>
</dbReference>
<reference evidence="1" key="1">
    <citation type="submission" date="2023-04" db="EMBL/GenBank/DDBJ databases">
        <title>Draft Genome sequencing of Naganishia species isolated from polar environments using Oxford Nanopore Technology.</title>
        <authorList>
            <person name="Leo P."/>
            <person name="Venkateswaran K."/>
        </authorList>
    </citation>
    <scope>NUCLEOTIDE SEQUENCE</scope>
    <source>
        <strain evidence="1">DBVPG 5303</strain>
    </source>
</reference>
<comment type="caution">
    <text evidence="1">The sequence shown here is derived from an EMBL/GenBank/DDBJ whole genome shotgun (WGS) entry which is preliminary data.</text>
</comment>
<accession>A0ACC2XC30</accession>